<protein>
    <recommendedName>
        <fullName evidence="15">Sodium-dependent multivitamin transporter</fullName>
    </recommendedName>
</protein>
<evidence type="ECO:0000256" key="3">
    <source>
        <dbReference type="ARBA" id="ARBA00022448"/>
    </source>
</evidence>
<keyword evidence="10" id="KW-0739">Sodium transport</keyword>
<dbReference type="InterPro" id="IPR051163">
    <property type="entry name" value="Sodium:Solute_Symporter_SSF"/>
</dbReference>
<evidence type="ECO:0000256" key="8">
    <source>
        <dbReference type="ARBA" id="ARBA00023065"/>
    </source>
</evidence>
<keyword evidence="8" id="KW-0406">Ion transport</keyword>
<comment type="similarity">
    <text evidence="2 11">Belongs to the sodium:solute symporter (SSF) (TC 2.A.21) family.</text>
</comment>
<evidence type="ECO:0000256" key="6">
    <source>
        <dbReference type="ARBA" id="ARBA00022989"/>
    </source>
</evidence>
<dbReference type="GO" id="GO:0015293">
    <property type="term" value="F:symporter activity"/>
    <property type="evidence" value="ECO:0007669"/>
    <property type="project" value="TreeGrafter"/>
</dbReference>
<dbReference type="Pfam" id="PF00474">
    <property type="entry name" value="SSF"/>
    <property type="match status" value="1"/>
</dbReference>
<keyword evidence="7" id="KW-0915">Sodium</keyword>
<evidence type="ECO:0000256" key="10">
    <source>
        <dbReference type="ARBA" id="ARBA00023201"/>
    </source>
</evidence>
<accession>A0A815RV33</accession>
<proteinExistence type="inferred from homology"/>
<dbReference type="AlphaFoldDB" id="A0A815RV33"/>
<keyword evidence="6 12" id="KW-1133">Transmembrane helix</keyword>
<evidence type="ECO:0000256" key="1">
    <source>
        <dbReference type="ARBA" id="ARBA00004651"/>
    </source>
</evidence>
<evidence type="ECO:0000256" key="2">
    <source>
        <dbReference type="ARBA" id="ARBA00006434"/>
    </source>
</evidence>
<comment type="subcellular location">
    <subcellularLocation>
        <location evidence="1">Cell membrane</location>
        <topology evidence="1">Multi-pass membrane protein</topology>
    </subcellularLocation>
</comment>
<sequence length="132" mass="14833">MYLGWIDYGVLALLLSFSAIIGIYQGCIRSKQLSTKEFLIADGQMSILPTAMSLLASTRSASTLLGSPVEVYQYGSMYFYTVFSWLIATYLATKLFIPKFHQIGSVSIYAYLEQRFSLTVRIVVTCTFLFTT</sequence>
<evidence type="ECO:0000256" key="4">
    <source>
        <dbReference type="ARBA" id="ARBA00022475"/>
    </source>
</evidence>
<dbReference type="EMBL" id="CAJNOO010008465">
    <property type="protein sequence ID" value="CAF1482294.1"/>
    <property type="molecule type" value="Genomic_DNA"/>
</dbReference>
<evidence type="ECO:0000256" key="12">
    <source>
        <dbReference type="SAM" id="Phobius"/>
    </source>
</evidence>
<feature type="transmembrane region" description="Helical" evidence="12">
    <location>
        <begin position="38"/>
        <end position="57"/>
    </location>
</feature>
<keyword evidence="4" id="KW-1003">Cell membrane</keyword>
<dbReference type="InterPro" id="IPR038377">
    <property type="entry name" value="Na/Glc_symporter_sf"/>
</dbReference>
<feature type="transmembrane region" description="Helical" evidence="12">
    <location>
        <begin position="77"/>
        <end position="97"/>
    </location>
</feature>
<organism evidence="13 14">
    <name type="scientific">Rotaria sordida</name>
    <dbReference type="NCBI Taxonomy" id="392033"/>
    <lineage>
        <taxon>Eukaryota</taxon>
        <taxon>Metazoa</taxon>
        <taxon>Spiralia</taxon>
        <taxon>Gnathifera</taxon>
        <taxon>Rotifera</taxon>
        <taxon>Eurotatoria</taxon>
        <taxon>Bdelloidea</taxon>
        <taxon>Philodinida</taxon>
        <taxon>Philodinidae</taxon>
        <taxon>Rotaria</taxon>
    </lineage>
</organism>
<evidence type="ECO:0000256" key="9">
    <source>
        <dbReference type="ARBA" id="ARBA00023136"/>
    </source>
</evidence>
<dbReference type="Gene3D" id="1.20.1730.10">
    <property type="entry name" value="Sodium/glucose cotransporter"/>
    <property type="match status" value="1"/>
</dbReference>
<dbReference type="OrthoDB" id="6132759at2759"/>
<dbReference type="Proteomes" id="UP000663882">
    <property type="component" value="Unassembled WGS sequence"/>
</dbReference>
<reference evidence="13" key="1">
    <citation type="submission" date="2021-02" db="EMBL/GenBank/DDBJ databases">
        <authorList>
            <person name="Nowell W R."/>
        </authorList>
    </citation>
    <scope>NUCLEOTIDE SEQUENCE</scope>
</reference>
<gene>
    <name evidence="13" type="ORF">RFH988_LOCUS38040</name>
</gene>
<evidence type="ECO:0000313" key="14">
    <source>
        <dbReference type="Proteomes" id="UP000663882"/>
    </source>
</evidence>
<keyword evidence="9 12" id="KW-0472">Membrane</keyword>
<evidence type="ECO:0008006" key="15">
    <source>
        <dbReference type="Google" id="ProtNLM"/>
    </source>
</evidence>
<evidence type="ECO:0000256" key="11">
    <source>
        <dbReference type="RuleBase" id="RU362091"/>
    </source>
</evidence>
<dbReference type="GO" id="GO:0005886">
    <property type="term" value="C:plasma membrane"/>
    <property type="evidence" value="ECO:0007669"/>
    <property type="project" value="UniProtKB-SubCell"/>
</dbReference>
<evidence type="ECO:0000256" key="5">
    <source>
        <dbReference type="ARBA" id="ARBA00022692"/>
    </source>
</evidence>
<evidence type="ECO:0000256" key="7">
    <source>
        <dbReference type="ARBA" id="ARBA00023053"/>
    </source>
</evidence>
<comment type="caution">
    <text evidence="13">The sequence shown here is derived from an EMBL/GenBank/DDBJ whole genome shotgun (WGS) entry which is preliminary data.</text>
</comment>
<name>A0A815RV33_9BILA</name>
<dbReference type="PANTHER" id="PTHR42985">
    <property type="entry name" value="SODIUM-COUPLED MONOCARBOXYLATE TRANSPORTER"/>
    <property type="match status" value="1"/>
</dbReference>
<keyword evidence="5 12" id="KW-0812">Transmembrane</keyword>
<dbReference type="InterPro" id="IPR001734">
    <property type="entry name" value="Na/solute_symporter"/>
</dbReference>
<feature type="non-terminal residue" evidence="13">
    <location>
        <position position="1"/>
    </location>
</feature>
<evidence type="ECO:0000313" key="13">
    <source>
        <dbReference type="EMBL" id="CAF1482294.1"/>
    </source>
</evidence>
<dbReference type="PANTHER" id="PTHR42985:SF40">
    <property type="entry name" value="LD47995P-RELATED"/>
    <property type="match status" value="1"/>
</dbReference>
<dbReference type="PROSITE" id="PS50283">
    <property type="entry name" value="NA_SOLUT_SYMP_3"/>
    <property type="match status" value="1"/>
</dbReference>
<feature type="transmembrane region" description="Helical" evidence="12">
    <location>
        <begin position="6"/>
        <end position="26"/>
    </location>
</feature>
<dbReference type="GO" id="GO:0006814">
    <property type="term" value="P:sodium ion transport"/>
    <property type="evidence" value="ECO:0007669"/>
    <property type="project" value="UniProtKB-KW"/>
</dbReference>
<keyword evidence="3" id="KW-0813">Transport</keyword>